<dbReference type="PROSITE" id="PS51257">
    <property type="entry name" value="PROKAR_LIPOPROTEIN"/>
    <property type="match status" value="1"/>
</dbReference>
<keyword evidence="1" id="KW-0732">Signal</keyword>
<feature type="signal peptide" evidence="1">
    <location>
        <begin position="1"/>
        <end position="39"/>
    </location>
</feature>
<dbReference type="Proteomes" id="UP001161691">
    <property type="component" value="Unassembled WGS sequence"/>
</dbReference>
<feature type="chain" id="PRO_5046312630" evidence="1">
    <location>
        <begin position="40"/>
        <end position="120"/>
    </location>
</feature>
<accession>A0ABT6TTC2</accession>
<proteinExistence type="predicted"/>
<dbReference type="Pfam" id="PF13028">
    <property type="entry name" value="DUF3889"/>
    <property type="match status" value="1"/>
</dbReference>
<dbReference type="Gene3D" id="3.10.450.390">
    <property type="entry name" value="Protein of unknown function DUF3889"/>
    <property type="match status" value="1"/>
</dbReference>
<evidence type="ECO:0000313" key="3">
    <source>
        <dbReference type="Proteomes" id="UP001161691"/>
    </source>
</evidence>
<gene>
    <name evidence="2" type="ORF">KB449_34605</name>
</gene>
<dbReference type="EMBL" id="JAGRPV010000002">
    <property type="protein sequence ID" value="MDI4650113.1"/>
    <property type="molecule type" value="Genomic_DNA"/>
</dbReference>
<dbReference type="RefSeq" id="WP_282912983.1">
    <property type="nucleotide sequence ID" value="NZ_JAGRPV010000002.1"/>
</dbReference>
<evidence type="ECO:0000256" key="1">
    <source>
        <dbReference type="SAM" id="SignalP"/>
    </source>
</evidence>
<sequence length="120" mass="13320">MNLRYSKKVTGTIRLSFLLATLAVAACTGLALRAGHADAADTSYHKWSLIAIKETKDKYPKAALVDYSHIGRTQLGGGLSEEKFKLWLRQADREFGVFVTVRFSDAEDRLISVAMSETPR</sequence>
<comment type="caution">
    <text evidence="2">The sequence shown here is derived from an EMBL/GenBank/DDBJ whole genome shotgun (WGS) entry which is preliminary data.</text>
</comment>
<reference evidence="2" key="1">
    <citation type="submission" date="2023-04" db="EMBL/GenBank/DDBJ databases">
        <title>Comparative genomic analysis of Cohnella hashimotonis sp. nov., isolated from the International Space Station.</title>
        <authorList>
            <person name="Venkateswaran K."/>
            <person name="Simpson A."/>
        </authorList>
    </citation>
    <scope>NUCLEOTIDE SEQUENCE</scope>
    <source>
        <strain evidence="2">F6_2S_P_1</strain>
    </source>
</reference>
<organism evidence="2 3">
    <name type="scientific">Cohnella hashimotonis</name>
    <dbReference type="NCBI Taxonomy" id="2826895"/>
    <lineage>
        <taxon>Bacteria</taxon>
        <taxon>Bacillati</taxon>
        <taxon>Bacillota</taxon>
        <taxon>Bacilli</taxon>
        <taxon>Bacillales</taxon>
        <taxon>Paenibacillaceae</taxon>
        <taxon>Cohnella</taxon>
    </lineage>
</organism>
<keyword evidence="3" id="KW-1185">Reference proteome</keyword>
<evidence type="ECO:0000313" key="2">
    <source>
        <dbReference type="EMBL" id="MDI4650113.1"/>
    </source>
</evidence>
<protein>
    <submittedName>
        <fullName evidence="2">DUF3889 domain-containing protein</fullName>
    </submittedName>
</protein>
<dbReference type="InterPro" id="IPR024987">
    <property type="entry name" value="DUF3889"/>
</dbReference>
<name>A0ABT6TTC2_9BACL</name>